<proteinExistence type="predicted"/>
<evidence type="ECO:0000259" key="1">
    <source>
        <dbReference type="Pfam" id="PF02541"/>
    </source>
</evidence>
<keyword evidence="3" id="KW-1185">Reference proteome</keyword>
<dbReference type="Pfam" id="PF02541">
    <property type="entry name" value="Ppx-GppA"/>
    <property type="match status" value="1"/>
</dbReference>
<dbReference type="AlphaFoldDB" id="I7A3D8"/>
<dbReference type="OrthoDB" id="9814545at2"/>
<dbReference type="SUPFAM" id="SSF53067">
    <property type="entry name" value="Actin-like ATPase domain"/>
    <property type="match status" value="2"/>
</dbReference>
<organism evidence="2 3">
    <name type="scientific">Melioribacter roseus (strain DSM 23840 / JCM 17771 / VKM B-2668 / P3M-2)</name>
    <dbReference type="NCBI Taxonomy" id="1191523"/>
    <lineage>
        <taxon>Bacteria</taxon>
        <taxon>Pseudomonadati</taxon>
        <taxon>Ignavibacteriota</taxon>
        <taxon>Ignavibacteria</taxon>
        <taxon>Ignavibacteriales</taxon>
        <taxon>Melioribacteraceae</taxon>
        <taxon>Melioribacter</taxon>
    </lineage>
</organism>
<dbReference type="PANTHER" id="PTHR30005">
    <property type="entry name" value="EXOPOLYPHOSPHATASE"/>
    <property type="match status" value="1"/>
</dbReference>
<dbReference type="Gene3D" id="3.30.420.150">
    <property type="entry name" value="Exopolyphosphatase. Domain 2"/>
    <property type="match status" value="1"/>
</dbReference>
<dbReference type="PANTHER" id="PTHR30005:SF0">
    <property type="entry name" value="RETROGRADE REGULATION PROTEIN 2"/>
    <property type="match status" value="1"/>
</dbReference>
<feature type="domain" description="Ppx/GppA phosphatase N-terminal" evidence="1">
    <location>
        <begin position="16"/>
        <end position="301"/>
    </location>
</feature>
<sequence>MTIASIDLGSNTVLLLIAKVTDSEIKTIKNFYRAPRISKNLKKGEPFPDENIERLYKTLDEYQKIIEEYNCKTVLAAATNAFRIASNGKHIAKEINERYGWKLNIISGEEEARLSFVGSAYPFEDGKSKSLIDIGGGSTEIISGNKTEILYRKSFPLGVVYLTEKYLKHNPPLDSELSAMEKETAEKFRELKSVSELGEYTIAIAGTPTTLACIKMNIKLYDENVVDNTLLNFNDISRLYDRLKNMTSKEILVNFGQVVEGREDLITAGAGILKVFMELTEIRELHVNSRGLRYGLILDYLIHKLNIRESQP</sequence>
<protein>
    <submittedName>
        <fullName evidence="2">Ppx/GppA phosphatase</fullName>
    </submittedName>
</protein>
<dbReference type="STRING" id="1191523.MROS_2508"/>
<dbReference type="Proteomes" id="UP000009011">
    <property type="component" value="Chromosome"/>
</dbReference>
<dbReference type="EMBL" id="CP003557">
    <property type="protein sequence ID" value="AFN75738.1"/>
    <property type="molecule type" value="Genomic_DNA"/>
</dbReference>
<dbReference type="KEGG" id="mro:MROS_2508"/>
<gene>
    <name evidence="2" type="ordered locus">MROS_2508</name>
</gene>
<dbReference type="InterPro" id="IPR003695">
    <property type="entry name" value="Ppx_GppA_N"/>
</dbReference>
<name>I7A3D8_MELRP</name>
<dbReference type="CDD" id="cd24054">
    <property type="entry name" value="ASKHA_NBD_AaPPX-GppA_MtPPX2-like"/>
    <property type="match status" value="1"/>
</dbReference>
<dbReference type="eggNOG" id="COG0248">
    <property type="taxonomic scope" value="Bacteria"/>
</dbReference>
<dbReference type="GO" id="GO:0006357">
    <property type="term" value="P:regulation of transcription by RNA polymerase II"/>
    <property type="evidence" value="ECO:0007669"/>
    <property type="project" value="TreeGrafter"/>
</dbReference>
<dbReference type="InterPro" id="IPR050273">
    <property type="entry name" value="GppA/Ppx_hydrolase"/>
</dbReference>
<reference evidence="2 3" key="1">
    <citation type="journal article" date="2013" name="PLoS ONE">
        <title>Genomic analysis of Melioribacter roseus, facultatively anaerobic organotrophic bacterium representing a novel deep lineage within Bacteriodetes/Chlorobi group.</title>
        <authorList>
            <person name="Kadnikov V.V."/>
            <person name="Mardanov A.V."/>
            <person name="Podosokorskaya O.A."/>
            <person name="Gavrilov S.N."/>
            <person name="Kublanov I.V."/>
            <person name="Beletsky A.V."/>
            <person name="Bonch-Osmolovskaya E.A."/>
            <person name="Ravin N.V."/>
        </authorList>
    </citation>
    <scope>NUCLEOTIDE SEQUENCE [LARGE SCALE GENOMIC DNA]</scope>
    <source>
        <strain evidence="3">JCM 17771 / P3M-2</strain>
    </source>
</reference>
<evidence type="ECO:0000313" key="3">
    <source>
        <dbReference type="Proteomes" id="UP000009011"/>
    </source>
</evidence>
<dbReference type="Gene3D" id="3.30.420.40">
    <property type="match status" value="1"/>
</dbReference>
<dbReference type="PATRIC" id="fig|1191523.3.peg.2642"/>
<dbReference type="HOGENOM" id="CLU_025908_1_2_10"/>
<accession>I7A3D8</accession>
<dbReference type="InterPro" id="IPR043129">
    <property type="entry name" value="ATPase_NBD"/>
</dbReference>
<dbReference type="RefSeq" id="WP_014857168.1">
    <property type="nucleotide sequence ID" value="NC_018178.1"/>
</dbReference>
<evidence type="ECO:0000313" key="2">
    <source>
        <dbReference type="EMBL" id="AFN75738.1"/>
    </source>
</evidence>